<sequence length="276" mass="31011">MPYNFLSRLLLPTCKVGRRGLLLLAVQLLLWPALAQMPPSRLVPFRRGSLWGYSDQQRRLVLPLRYDDAGPFVEDIAWVRRGANFGYITPDGTALTPLHFTRADNFRRGRATVELQGQTFQLDRAGNRLTAPPDSTEYAAETDFLEQGDLVRRNGKVGFRFSVGHAVVPAEYDEIRDSYHGLLFVRRGAKWGVINQKGKLVLPLEYDAIRATPANGYAFPIIEQAGRFGYLAADGKLLVKPQYREAQPFVGSAARVFTVGGQTGYIDTRGREFFEE</sequence>
<reference evidence="1 2" key="1">
    <citation type="journal article" date="2019" name="Int. J. Syst. Evol. Microbiol.">
        <title>The Global Catalogue of Microorganisms (GCM) 10K type strain sequencing project: providing services to taxonomists for standard genome sequencing and annotation.</title>
        <authorList>
            <consortium name="The Broad Institute Genomics Platform"/>
            <consortium name="The Broad Institute Genome Sequencing Center for Infectious Disease"/>
            <person name="Wu L."/>
            <person name="Ma J."/>
        </authorList>
    </citation>
    <scope>NUCLEOTIDE SEQUENCE [LARGE SCALE GENOMIC DNA]</scope>
    <source>
        <strain evidence="1 2">CGMCC 1.12720</strain>
    </source>
</reference>
<dbReference type="EMBL" id="BMFN01000001">
    <property type="protein sequence ID" value="GGF55314.1"/>
    <property type="molecule type" value="Genomic_DNA"/>
</dbReference>
<gene>
    <name evidence="1" type="ORF">GCM10011375_08230</name>
</gene>
<evidence type="ECO:0000313" key="2">
    <source>
        <dbReference type="Proteomes" id="UP000605392"/>
    </source>
</evidence>
<organism evidence="1 2">
    <name type="scientific">Hymenobacter qilianensis</name>
    <dbReference type="NCBI Taxonomy" id="1385715"/>
    <lineage>
        <taxon>Bacteria</taxon>
        <taxon>Pseudomonadati</taxon>
        <taxon>Bacteroidota</taxon>
        <taxon>Cytophagia</taxon>
        <taxon>Cytophagales</taxon>
        <taxon>Hymenobacteraceae</taxon>
        <taxon>Hymenobacter</taxon>
    </lineage>
</organism>
<name>A0ACB5PN66_9BACT</name>
<protein>
    <submittedName>
        <fullName evidence="1">Uncharacterized protein</fullName>
    </submittedName>
</protein>
<keyword evidence="2" id="KW-1185">Reference proteome</keyword>
<accession>A0ACB5PN66</accession>
<proteinExistence type="predicted"/>
<dbReference type="Proteomes" id="UP000605392">
    <property type="component" value="Unassembled WGS sequence"/>
</dbReference>
<evidence type="ECO:0000313" key="1">
    <source>
        <dbReference type="EMBL" id="GGF55314.1"/>
    </source>
</evidence>
<comment type="caution">
    <text evidence="1">The sequence shown here is derived from an EMBL/GenBank/DDBJ whole genome shotgun (WGS) entry which is preliminary data.</text>
</comment>